<evidence type="ECO:0000313" key="3">
    <source>
        <dbReference type="EMBL" id="KMO87120.1"/>
    </source>
</evidence>
<keyword evidence="1" id="KW-0175">Coiled coil</keyword>
<organism evidence="3 4">
    <name type="scientific">Megasphaera cerevisiae DSM 20462</name>
    <dbReference type="NCBI Taxonomy" id="1122219"/>
    <lineage>
        <taxon>Bacteria</taxon>
        <taxon>Bacillati</taxon>
        <taxon>Bacillota</taxon>
        <taxon>Negativicutes</taxon>
        <taxon>Veillonellales</taxon>
        <taxon>Veillonellaceae</taxon>
        <taxon>Megasphaera</taxon>
    </lineage>
</organism>
<protein>
    <recommendedName>
        <fullName evidence="5">Hep/Hag repeat protein</fullName>
    </recommendedName>
</protein>
<dbReference type="OrthoDB" id="9956784at2"/>
<keyword evidence="4" id="KW-1185">Reference proteome</keyword>
<name>A0A0J6WUB5_9FIRM</name>
<dbReference type="RefSeq" id="WP_048513619.1">
    <property type="nucleotide sequence ID" value="NZ_FUXD01000004.1"/>
</dbReference>
<dbReference type="AlphaFoldDB" id="A0A0J6WUB5"/>
<dbReference type="PATRIC" id="fig|1122219.3.peg.3305"/>
<accession>A0A0J6WUB5</accession>
<evidence type="ECO:0000256" key="2">
    <source>
        <dbReference type="SAM" id="SignalP"/>
    </source>
</evidence>
<comment type="caution">
    <text evidence="3">The sequence shown here is derived from an EMBL/GenBank/DDBJ whole genome shotgun (WGS) entry which is preliminary data.</text>
</comment>
<gene>
    <name evidence="3" type="ORF">AB840_04365</name>
</gene>
<dbReference type="InParanoid" id="A0A0J6WUB5"/>
<keyword evidence="2" id="KW-0732">Signal</keyword>
<dbReference type="Proteomes" id="UP000036503">
    <property type="component" value="Unassembled WGS sequence"/>
</dbReference>
<evidence type="ECO:0008006" key="5">
    <source>
        <dbReference type="Google" id="ProtNLM"/>
    </source>
</evidence>
<proteinExistence type="predicted"/>
<evidence type="ECO:0000256" key="1">
    <source>
        <dbReference type="SAM" id="Coils"/>
    </source>
</evidence>
<feature type="signal peptide" evidence="2">
    <location>
        <begin position="1"/>
        <end position="28"/>
    </location>
</feature>
<dbReference type="STRING" id="39029.BSR42_04850"/>
<sequence length="194" mass="20800">MKKNYALVKYMPAVLLAGAFFLTYPVQGEDTAARDRDNAPVSSSYEFRSISYGDNQDGRTYHRIITMRDGVKDADVTTVGGSAMWDTDDQGQYVNGYMNGIEIKEGNVKANNVAAENIQSATANIGTVYGTAIHVGSGSLGGVQFTGSGVVTGVQTNEADPTSAVTLAYLNQKVTALEAENQKLQEEIEALKKK</sequence>
<feature type="coiled-coil region" evidence="1">
    <location>
        <begin position="167"/>
        <end position="194"/>
    </location>
</feature>
<evidence type="ECO:0000313" key="4">
    <source>
        <dbReference type="Proteomes" id="UP000036503"/>
    </source>
</evidence>
<dbReference type="EMBL" id="LEKT01000009">
    <property type="protein sequence ID" value="KMO87120.1"/>
    <property type="molecule type" value="Genomic_DNA"/>
</dbReference>
<feature type="chain" id="PRO_5038683353" description="Hep/Hag repeat protein" evidence="2">
    <location>
        <begin position="29"/>
        <end position="194"/>
    </location>
</feature>
<reference evidence="3 4" key="1">
    <citation type="submission" date="2015-06" db="EMBL/GenBank/DDBJ databases">
        <title>Draft genome sequence of beer spoilage bacterium Megasphaera cerevisiae type strain 20462.</title>
        <authorList>
            <person name="Kutumbaka K."/>
            <person name="Pasmowitz J."/>
            <person name="Mategko J."/>
            <person name="Reyes D."/>
            <person name="Friedrich A."/>
            <person name="Han S."/>
            <person name="Martens-Habbena W."/>
            <person name="Neal-McKinney J."/>
            <person name="Janagama H.K."/>
            <person name="Nadala C."/>
            <person name="Samadpour M."/>
        </authorList>
    </citation>
    <scope>NUCLEOTIDE SEQUENCE [LARGE SCALE GENOMIC DNA]</scope>
    <source>
        <strain evidence="3 4">DSM 20462</strain>
    </source>
</reference>